<evidence type="ECO:0000313" key="1">
    <source>
        <dbReference type="EMBL" id="XDQ38790.1"/>
    </source>
</evidence>
<dbReference type="EMBL" id="CP163439">
    <property type="protein sequence ID" value="XDQ38790.1"/>
    <property type="molecule type" value="Genomic_DNA"/>
</dbReference>
<dbReference type="PANTHER" id="PTHR43611:SF3">
    <property type="entry name" value="FLAVIN MONONUCLEOTIDE HYDROLASE 1, CHLOROPLATIC"/>
    <property type="match status" value="1"/>
</dbReference>
<dbReference type="CDD" id="cd02603">
    <property type="entry name" value="HAD_sEH-N_like"/>
    <property type="match status" value="1"/>
</dbReference>
<dbReference type="RefSeq" id="WP_369173500.1">
    <property type="nucleotide sequence ID" value="NZ_CP163439.1"/>
</dbReference>
<dbReference type="SFLD" id="SFLDG01129">
    <property type="entry name" value="C1.5:_HAD__Beta-PGM__Phosphata"/>
    <property type="match status" value="1"/>
</dbReference>
<reference evidence="1" key="1">
    <citation type="submission" date="2024-07" db="EMBL/GenBank/DDBJ databases">
        <authorList>
            <person name="Yu S.T."/>
        </authorList>
    </citation>
    <scope>NUCLEOTIDE SEQUENCE</scope>
    <source>
        <strain evidence="1">R28</strain>
    </source>
</reference>
<dbReference type="NCBIfam" id="TIGR01509">
    <property type="entry name" value="HAD-SF-IA-v3"/>
    <property type="match status" value="1"/>
</dbReference>
<dbReference type="SFLD" id="SFLDS00003">
    <property type="entry name" value="Haloacid_Dehalogenase"/>
    <property type="match status" value="1"/>
</dbReference>
<protein>
    <submittedName>
        <fullName evidence="1">HAD family hydrolase</fullName>
    </submittedName>
</protein>
<sequence length="207" mass="23523">MTGTVLLFDLFGVIARLQSAEDKDRIVRTAGIPAPDFWDTYWTLRPPYDRGEVAGPGYWRSVAKTLGTRFDDHRIEHLIAADIASWSGVDDTMVDLIEELAAQDRRIALLSNIPEELAGHYEVRHAWFNRFEVCALSCRIGRAKPDPDAYRWCRNALRVPPDRILFVDDRQDNIRAAEAVGMRGHLFTAPARLREHLAQSDAEPSRP</sequence>
<proteinExistence type="predicted"/>
<dbReference type="InterPro" id="IPR036412">
    <property type="entry name" value="HAD-like_sf"/>
</dbReference>
<dbReference type="Pfam" id="PF00702">
    <property type="entry name" value="Hydrolase"/>
    <property type="match status" value="1"/>
</dbReference>
<accession>A0AB39Q690</accession>
<keyword evidence="1" id="KW-0378">Hydrolase</keyword>
<name>A0AB39Q690_9ACTN</name>
<dbReference type="InterPro" id="IPR023214">
    <property type="entry name" value="HAD_sf"/>
</dbReference>
<gene>
    <name evidence="1" type="ORF">AB5J49_38570</name>
</gene>
<dbReference type="Gene3D" id="3.40.50.1000">
    <property type="entry name" value="HAD superfamily/HAD-like"/>
    <property type="match status" value="1"/>
</dbReference>
<dbReference type="PANTHER" id="PTHR43611">
    <property type="entry name" value="ALPHA-D-GLUCOSE 1-PHOSPHATE PHOSPHATASE"/>
    <property type="match status" value="1"/>
</dbReference>
<dbReference type="AlphaFoldDB" id="A0AB39Q690"/>
<organism evidence="1">
    <name type="scientific">Streptomyces sp. R28</name>
    <dbReference type="NCBI Taxonomy" id="3238628"/>
    <lineage>
        <taxon>Bacteria</taxon>
        <taxon>Bacillati</taxon>
        <taxon>Actinomycetota</taxon>
        <taxon>Actinomycetes</taxon>
        <taxon>Kitasatosporales</taxon>
        <taxon>Streptomycetaceae</taxon>
        <taxon>Streptomyces</taxon>
    </lineage>
</organism>
<dbReference type="GO" id="GO:0016787">
    <property type="term" value="F:hydrolase activity"/>
    <property type="evidence" value="ECO:0007669"/>
    <property type="project" value="UniProtKB-KW"/>
</dbReference>
<dbReference type="InterPro" id="IPR006439">
    <property type="entry name" value="HAD-SF_hydro_IA"/>
</dbReference>
<dbReference type="PRINTS" id="PR00413">
    <property type="entry name" value="HADHALOGNASE"/>
</dbReference>
<dbReference type="SUPFAM" id="SSF56784">
    <property type="entry name" value="HAD-like"/>
    <property type="match status" value="1"/>
</dbReference>